<organism evidence="1 2">
    <name type="scientific">Asbolus verrucosus</name>
    <name type="common">Desert ironclad beetle</name>
    <dbReference type="NCBI Taxonomy" id="1661398"/>
    <lineage>
        <taxon>Eukaryota</taxon>
        <taxon>Metazoa</taxon>
        <taxon>Ecdysozoa</taxon>
        <taxon>Arthropoda</taxon>
        <taxon>Hexapoda</taxon>
        <taxon>Insecta</taxon>
        <taxon>Pterygota</taxon>
        <taxon>Neoptera</taxon>
        <taxon>Endopterygota</taxon>
        <taxon>Coleoptera</taxon>
        <taxon>Polyphaga</taxon>
        <taxon>Cucujiformia</taxon>
        <taxon>Tenebrionidae</taxon>
        <taxon>Pimeliinae</taxon>
        <taxon>Asbolus</taxon>
    </lineage>
</organism>
<reference evidence="1 2" key="1">
    <citation type="submission" date="2017-03" db="EMBL/GenBank/DDBJ databases">
        <title>Genome of the blue death feigning beetle - Asbolus verrucosus.</title>
        <authorList>
            <person name="Rider S.D."/>
        </authorList>
    </citation>
    <scope>NUCLEOTIDE SEQUENCE [LARGE SCALE GENOMIC DNA]</scope>
    <source>
        <strain evidence="1">Butters</strain>
        <tissue evidence="1">Head and leg muscle</tissue>
    </source>
</reference>
<dbReference type="AlphaFoldDB" id="A0A482VRN0"/>
<gene>
    <name evidence="1" type="ORF">BDFB_015118</name>
</gene>
<dbReference type="OrthoDB" id="10464421at2759"/>
<evidence type="ECO:0000313" key="1">
    <source>
        <dbReference type="EMBL" id="RZC35403.1"/>
    </source>
</evidence>
<accession>A0A482VRN0</accession>
<evidence type="ECO:0000313" key="2">
    <source>
        <dbReference type="Proteomes" id="UP000292052"/>
    </source>
</evidence>
<comment type="caution">
    <text evidence="1">The sequence shown here is derived from an EMBL/GenBank/DDBJ whole genome shotgun (WGS) entry which is preliminary data.</text>
</comment>
<keyword evidence="2" id="KW-1185">Reference proteome</keyword>
<proteinExistence type="predicted"/>
<name>A0A482VRN0_ASBVE</name>
<protein>
    <submittedName>
        <fullName evidence="1">Uncharacterized protein</fullName>
    </submittedName>
</protein>
<sequence length="32" mass="4012">MEDFLSTLWRYVENIFLCDQRTYQKTDSFYVV</sequence>
<dbReference type="EMBL" id="QDEB01071202">
    <property type="protein sequence ID" value="RZC35403.1"/>
    <property type="molecule type" value="Genomic_DNA"/>
</dbReference>
<dbReference type="Proteomes" id="UP000292052">
    <property type="component" value="Unassembled WGS sequence"/>
</dbReference>